<name>A0A8H4VZV6_9HELO</name>
<reference evidence="5 6" key="1">
    <citation type="submission" date="2020-03" db="EMBL/GenBank/DDBJ databases">
        <title>Draft Genome Sequence of Cudoniella acicularis.</title>
        <authorList>
            <person name="Buettner E."/>
            <person name="Kellner H."/>
        </authorList>
    </citation>
    <scope>NUCLEOTIDE SEQUENCE [LARGE SCALE GENOMIC DNA]</scope>
    <source>
        <strain evidence="5 6">DSM 108380</strain>
    </source>
</reference>
<evidence type="ECO:0000313" key="6">
    <source>
        <dbReference type="Proteomes" id="UP000566819"/>
    </source>
</evidence>
<evidence type="ECO:0008006" key="7">
    <source>
        <dbReference type="Google" id="ProtNLM"/>
    </source>
</evidence>
<dbReference type="PROSITE" id="PS00028">
    <property type="entry name" value="ZINC_FINGER_C2H2_1"/>
    <property type="match status" value="2"/>
</dbReference>
<evidence type="ECO:0000256" key="1">
    <source>
        <dbReference type="PROSITE-ProRule" id="PRU00042"/>
    </source>
</evidence>
<protein>
    <recommendedName>
        <fullName evidence="7">C2H2-type domain-containing protein</fullName>
    </recommendedName>
</protein>
<dbReference type="Gene3D" id="3.30.160.60">
    <property type="entry name" value="Classic Zinc Finger"/>
    <property type="match status" value="1"/>
</dbReference>
<dbReference type="SUPFAM" id="SSF57667">
    <property type="entry name" value="beta-beta-alpha zinc fingers"/>
    <property type="match status" value="1"/>
</dbReference>
<dbReference type="PROSITE" id="PS51186">
    <property type="entry name" value="GNAT"/>
    <property type="match status" value="1"/>
</dbReference>
<accession>A0A8H4VZV6</accession>
<dbReference type="InterPro" id="IPR013087">
    <property type="entry name" value="Znf_C2H2_type"/>
</dbReference>
<evidence type="ECO:0000256" key="2">
    <source>
        <dbReference type="SAM" id="MobiDB-lite"/>
    </source>
</evidence>
<organism evidence="5 6">
    <name type="scientific">Cudoniella acicularis</name>
    <dbReference type="NCBI Taxonomy" id="354080"/>
    <lineage>
        <taxon>Eukaryota</taxon>
        <taxon>Fungi</taxon>
        <taxon>Dikarya</taxon>
        <taxon>Ascomycota</taxon>
        <taxon>Pezizomycotina</taxon>
        <taxon>Leotiomycetes</taxon>
        <taxon>Helotiales</taxon>
        <taxon>Tricladiaceae</taxon>
        <taxon>Cudoniella</taxon>
    </lineage>
</organism>
<dbReference type="OrthoDB" id="410198at2759"/>
<dbReference type="GO" id="GO:0008270">
    <property type="term" value="F:zinc ion binding"/>
    <property type="evidence" value="ECO:0007669"/>
    <property type="project" value="UniProtKB-KW"/>
</dbReference>
<dbReference type="PANTHER" id="PTHR42791:SF2">
    <property type="entry name" value="N-ACETYLTRANSFERASE DOMAIN-CONTAINING PROTEIN"/>
    <property type="match status" value="1"/>
</dbReference>
<dbReference type="InterPro" id="IPR052523">
    <property type="entry name" value="Trichothecene_AcTrans"/>
</dbReference>
<dbReference type="Proteomes" id="UP000566819">
    <property type="component" value="Unassembled WGS sequence"/>
</dbReference>
<dbReference type="InterPro" id="IPR000182">
    <property type="entry name" value="GNAT_dom"/>
</dbReference>
<dbReference type="InterPro" id="IPR016181">
    <property type="entry name" value="Acyl_CoA_acyltransferase"/>
</dbReference>
<evidence type="ECO:0000313" key="5">
    <source>
        <dbReference type="EMBL" id="KAF4626415.1"/>
    </source>
</evidence>
<dbReference type="SMART" id="SM00355">
    <property type="entry name" value="ZnF_C2H2"/>
    <property type="match status" value="4"/>
</dbReference>
<dbReference type="AlphaFoldDB" id="A0A8H4VZV6"/>
<gene>
    <name evidence="5" type="ORF">G7Y89_g11744</name>
</gene>
<keyword evidence="6" id="KW-1185">Reference proteome</keyword>
<dbReference type="InterPro" id="IPR036236">
    <property type="entry name" value="Znf_C2H2_sf"/>
</dbReference>
<keyword evidence="1" id="KW-0863">Zinc-finger</keyword>
<feature type="domain" description="C2H2-type" evidence="3">
    <location>
        <begin position="346"/>
        <end position="376"/>
    </location>
</feature>
<dbReference type="PANTHER" id="PTHR42791">
    <property type="entry name" value="GNAT FAMILY ACETYLTRANSFERASE"/>
    <property type="match status" value="1"/>
</dbReference>
<sequence>MSTQPLNTQIEVDFVLADVSDLPSLAEIQLQAYNDESINRFAFTNWPDPANMLTFYKYMLKQRFASSSTRVFKAVESSTGEILGFMCWTLERGDDEEEKTKGNEEADPLKTMMQELPPCLKMDFLKATAPEFEKLKNIMKGPRHYYISAFAVAPKFQGKGIGSRLLMHCLDIVDDEGLATWLTAVPGSHALYLRFGFEDRGFFDIDLNEWDGGRCKGFGAYRSYAMCRAPREEIFVRIDFSFIAVLVAVDGRGAMFSFEKGFVVTGVDDKSHKGISSSLLSSSNAVTLAMPTMANFSQLHKFLGTSADGQGNFPCPEASCQKVSPSLRSASNHWYLVHRDPTDKPHKCDAQGCDKSYTTTFGLRRHINDKHPSEDYEQKWECREWLCEKHFIDKRELAYHEGPEHEMWWCPMSDCDWNGDENATVDDFIKHRATHSNQPKDTFLPKGKATKRSREEQNQEGGEDEEGTGKRQRLEEGQGDDKSEGEGAI</sequence>
<dbReference type="PROSITE" id="PS50157">
    <property type="entry name" value="ZINC_FINGER_C2H2_2"/>
    <property type="match status" value="1"/>
</dbReference>
<feature type="region of interest" description="Disordered" evidence="2">
    <location>
        <begin position="432"/>
        <end position="489"/>
    </location>
</feature>
<dbReference type="Gene3D" id="3.40.630.30">
    <property type="match status" value="1"/>
</dbReference>
<evidence type="ECO:0000259" key="3">
    <source>
        <dbReference type="PROSITE" id="PS50157"/>
    </source>
</evidence>
<dbReference type="SUPFAM" id="SSF55729">
    <property type="entry name" value="Acyl-CoA N-acyltransferases (Nat)"/>
    <property type="match status" value="1"/>
</dbReference>
<dbReference type="GO" id="GO:0016747">
    <property type="term" value="F:acyltransferase activity, transferring groups other than amino-acyl groups"/>
    <property type="evidence" value="ECO:0007669"/>
    <property type="project" value="InterPro"/>
</dbReference>
<keyword evidence="1" id="KW-0862">Zinc</keyword>
<comment type="caution">
    <text evidence="5">The sequence shown here is derived from an EMBL/GenBank/DDBJ whole genome shotgun (WGS) entry which is preliminary data.</text>
</comment>
<feature type="compositionally biased region" description="Basic and acidic residues" evidence="2">
    <location>
        <begin position="467"/>
        <end position="489"/>
    </location>
</feature>
<keyword evidence="1" id="KW-0479">Metal-binding</keyword>
<evidence type="ECO:0000259" key="4">
    <source>
        <dbReference type="PROSITE" id="PS51186"/>
    </source>
</evidence>
<dbReference type="EMBL" id="JAAMPI010001157">
    <property type="protein sequence ID" value="KAF4626415.1"/>
    <property type="molecule type" value="Genomic_DNA"/>
</dbReference>
<proteinExistence type="predicted"/>
<dbReference type="Pfam" id="PF00583">
    <property type="entry name" value="Acetyltransf_1"/>
    <property type="match status" value="1"/>
</dbReference>
<dbReference type="CDD" id="cd04301">
    <property type="entry name" value="NAT_SF"/>
    <property type="match status" value="1"/>
</dbReference>
<feature type="domain" description="N-acetyltransferase" evidence="4">
    <location>
        <begin position="12"/>
        <end position="228"/>
    </location>
</feature>